<evidence type="ECO:0000256" key="6">
    <source>
        <dbReference type="ARBA" id="ARBA00023306"/>
    </source>
</evidence>
<evidence type="ECO:0000256" key="16">
    <source>
        <dbReference type="RuleBase" id="RU004135"/>
    </source>
</evidence>
<dbReference type="PANTHER" id="PTHR23135:SF4">
    <property type="entry name" value="UDP-N-ACETYLMURAMOYL-L-ALANYL-D-GLUTAMATE--2,6-DIAMINOPIMELATE LIGASE MURE HOMOLOG, CHLOROPLASTIC"/>
    <property type="match status" value="1"/>
</dbReference>
<dbReference type="SUPFAM" id="SSF53244">
    <property type="entry name" value="MurD-like peptide ligases, peptide-binding domain"/>
    <property type="match status" value="1"/>
</dbReference>
<feature type="binding site" evidence="15">
    <location>
        <position position="456"/>
    </location>
    <ligand>
        <name>meso-2,6-diaminopimelate</name>
        <dbReference type="ChEBI" id="CHEBI:57791"/>
    </ligand>
</feature>
<feature type="binding site" evidence="15">
    <location>
        <position position="180"/>
    </location>
    <ligand>
        <name>UDP-N-acetyl-alpha-D-muramoyl-L-alanyl-D-glutamate</name>
        <dbReference type="ChEBI" id="CHEBI:83900"/>
    </ligand>
</feature>
<feature type="binding site" evidence="15">
    <location>
        <position position="377"/>
    </location>
    <ligand>
        <name>meso-2,6-diaminopimelate</name>
        <dbReference type="ChEBI" id="CHEBI:57791"/>
    </ligand>
</feature>
<keyword evidence="5 15" id="KW-0573">Peptidoglycan synthesis</keyword>
<dbReference type="Pfam" id="PF02875">
    <property type="entry name" value="Mur_ligase_C"/>
    <property type="match status" value="1"/>
</dbReference>
<keyword evidence="3 15" id="KW-0132">Cell division</keyword>
<comment type="catalytic activity">
    <reaction evidence="8 15">
        <text>UDP-N-acetyl-alpha-D-muramoyl-L-alanyl-D-glutamate + meso-2,6-diaminopimelate + ATP = UDP-N-acetyl-alpha-D-muramoyl-L-alanyl-gamma-D-glutamyl-meso-2,6-diaminopimelate + ADP + phosphate + H(+)</text>
        <dbReference type="Rhea" id="RHEA:23676"/>
        <dbReference type="ChEBI" id="CHEBI:15378"/>
        <dbReference type="ChEBI" id="CHEBI:30616"/>
        <dbReference type="ChEBI" id="CHEBI:43474"/>
        <dbReference type="ChEBI" id="CHEBI:57791"/>
        <dbReference type="ChEBI" id="CHEBI:83900"/>
        <dbReference type="ChEBI" id="CHEBI:83905"/>
        <dbReference type="ChEBI" id="CHEBI:456216"/>
        <dbReference type="EC" id="6.3.2.13"/>
    </reaction>
</comment>
<dbReference type="GO" id="GO:0008765">
    <property type="term" value="F:UDP-N-acetylmuramoylalanyl-D-glutamate-2,6-diaminopimelate ligase activity"/>
    <property type="evidence" value="ECO:0007669"/>
    <property type="project" value="UniProtKB-UniRule"/>
</dbReference>
<evidence type="ECO:0000256" key="10">
    <source>
        <dbReference type="ARBA" id="ARBA00066633"/>
    </source>
</evidence>
<comment type="PTM">
    <text evidence="15">Carboxylation is probably crucial for Mg(2+) binding and, consequently, for the gamma-phosphate positioning of ATP.</text>
</comment>
<feature type="binding site" evidence="15">
    <location>
        <begin position="401"/>
        <end position="404"/>
    </location>
    <ligand>
        <name>meso-2,6-diaminopimelate</name>
        <dbReference type="ChEBI" id="CHEBI:57791"/>
    </ligand>
</feature>
<dbReference type="EC" id="6.3.2.13" evidence="10 15"/>
<dbReference type="GO" id="GO:0009252">
    <property type="term" value="P:peptidoglycan biosynthetic process"/>
    <property type="evidence" value="ECO:0007669"/>
    <property type="project" value="UniProtKB-UniRule"/>
</dbReference>
<keyword evidence="15" id="KW-0460">Magnesium</keyword>
<dbReference type="PANTHER" id="PTHR23135">
    <property type="entry name" value="MUR LIGASE FAMILY MEMBER"/>
    <property type="match status" value="1"/>
</dbReference>
<keyword evidence="6 15" id="KW-0131">Cell cycle</keyword>
<name>A0A1M7FRS2_9FIRM</name>
<feature type="domain" description="Mur ligase central" evidence="19">
    <location>
        <begin position="109"/>
        <end position="305"/>
    </location>
</feature>
<dbReference type="NCBIfam" id="NF001124">
    <property type="entry name" value="PRK00139.1-2"/>
    <property type="match status" value="1"/>
</dbReference>
<evidence type="ECO:0000256" key="7">
    <source>
        <dbReference type="ARBA" id="ARBA00023316"/>
    </source>
</evidence>
<dbReference type="GO" id="GO:0000287">
    <property type="term" value="F:magnesium ion binding"/>
    <property type="evidence" value="ECO:0007669"/>
    <property type="project" value="UniProtKB-UniRule"/>
</dbReference>
<dbReference type="Proteomes" id="UP000184375">
    <property type="component" value="Unassembled WGS sequence"/>
</dbReference>
<keyword evidence="15" id="KW-0067">ATP-binding</keyword>
<evidence type="ECO:0000256" key="15">
    <source>
        <dbReference type="HAMAP-Rule" id="MF_00208"/>
    </source>
</evidence>
<dbReference type="Gene3D" id="3.90.190.20">
    <property type="entry name" value="Mur ligase, C-terminal domain"/>
    <property type="match status" value="1"/>
</dbReference>
<evidence type="ECO:0000256" key="14">
    <source>
        <dbReference type="ARBA" id="ARBA00081560"/>
    </source>
</evidence>
<dbReference type="FunFam" id="3.90.190.20:FF:000006">
    <property type="entry name" value="UDP-N-acetylmuramoyl-L-alanyl-D-glutamate--2,6-diaminopimelate ligase"/>
    <property type="match status" value="1"/>
</dbReference>
<dbReference type="NCBIfam" id="NF001126">
    <property type="entry name" value="PRK00139.1-4"/>
    <property type="match status" value="1"/>
</dbReference>
<dbReference type="InterPro" id="IPR036615">
    <property type="entry name" value="Mur_ligase_C_dom_sf"/>
</dbReference>
<evidence type="ECO:0000259" key="17">
    <source>
        <dbReference type="Pfam" id="PF01225"/>
    </source>
</evidence>
<comment type="subcellular location">
    <subcellularLocation>
        <location evidence="15 16">Cytoplasm</location>
    </subcellularLocation>
</comment>
<evidence type="ECO:0000256" key="2">
    <source>
        <dbReference type="ARBA" id="ARBA00005898"/>
    </source>
</evidence>
<feature type="binding site" evidence="15">
    <location>
        <position position="188"/>
    </location>
    <ligand>
        <name>UDP-N-acetyl-alpha-D-muramoyl-L-alanyl-D-glutamate</name>
        <dbReference type="ChEBI" id="CHEBI:83900"/>
    </ligand>
</feature>
<evidence type="ECO:0000256" key="9">
    <source>
        <dbReference type="ARBA" id="ARBA00056782"/>
    </source>
</evidence>
<dbReference type="GO" id="GO:0071555">
    <property type="term" value="P:cell wall organization"/>
    <property type="evidence" value="ECO:0007669"/>
    <property type="project" value="UniProtKB-KW"/>
</dbReference>
<evidence type="ECO:0000256" key="12">
    <source>
        <dbReference type="ARBA" id="ARBA00075482"/>
    </source>
</evidence>
<feature type="binding site" evidence="15">
    <location>
        <begin position="111"/>
        <end position="117"/>
    </location>
    <ligand>
        <name>ATP</name>
        <dbReference type="ChEBI" id="CHEBI:30616"/>
    </ligand>
</feature>
<keyword evidence="15 20" id="KW-0436">Ligase</keyword>
<evidence type="ECO:0000256" key="4">
    <source>
        <dbReference type="ARBA" id="ARBA00022960"/>
    </source>
</evidence>
<evidence type="ECO:0000256" key="8">
    <source>
        <dbReference type="ARBA" id="ARBA00050251"/>
    </source>
</evidence>
<dbReference type="InterPro" id="IPR005761">
    <property type="entry name" value="UDP-N-AcMur-Glu-dNH2Pim_ligase"/>
</dbReference>
<protein>
    <recommendedName>
        <fullName evidence="11 15">UDP-N-acetylmuramoyl-L-alanyl-D-glutamate--2,6-diaminopimelate ligase</fullName>
        <ecNumber evidence="10 15">6.3.2.13</ecNumber>
    </recommendedName>
    <alternativeName>
        <fullName evidence="12 15">Meso-A2pm-adding enzyme</fullName>
    </alternativeName>
    <alternativeName>
        <fullName evidence="13 15">Meso-diaminopimelate-adding enzyme</fullName>
    </alternativeName>
    <alternativeName>
        <fullName evidence="14 15">UDP-MurNAc-L-Ala-D-Glu:meso-diaminopimelate ligase</fullName>
    </alternativeName>
    <alternativeName>
        <fullName evidence="15">UDP-MurNAc-tripeptide synthetase</fullName>
    </alternativeName>
    <alternativeName>
        <fullName evidence="15">UDP-N-acetylmuramyl-tripeptide synthetase</fullName>
    </alternativeName>
</protein>
<evidence type="ECO:0000256" key="11">
    <source>
        <dbReference type="ARBA" id="ARBA00072883"/>
    </source>
</evidence>
<keyword evidence="4 15" id="KW-0133">Cell shape</keyword>
<dbReference type="GO" id="GO:0005737">
    <property type="term" value="C:cytoplasm"/>
    <property type="evidence" value="ECO:0007669"/>
    <property type="project" value="UniProtKB-SubCell"/>
</dbReference>
<dbReference type="GO" id="GO:0051301">
    <property type="term" value="P:cell division"/>
    <property type="evidence" value="ECO:0007669"/>
    <property type="project" value="UniProtKB-KW"/>
</dbReference>
<dbReference type="SUPFAM" id="SSF63418">
    <property type="entry name" value="MurE/MurF N-terminal domain"/>
    <property type="match status" value="1"/>
</dbReference>
<dbReference type="InterPro" id="IPR036565">
    <property type="entry name" value="Mur-like_cat_sf"/>
</dbReference>
<accession>A0A1M7FRS2</accession>
<evidence type="ECO:0000313" key="21">
    <source>
        <dbReference type="Proteomes" id="UP000184375"/>
    </source>
</evidence>
<dbReference type="SUPFAM" id="SSF53623">
    <property type="entry name" value="MurD-like peptide ligases, catalytic domain"/>
    <property type="match status" value="1"/>
</dbReference>
<dbReference type="RefSeq" id="WP_073253150.1">
    <property type="nucleotide sequence ID" value="NZ_FRCR01000001.1"/>
</dbReference>
<dbReference type="InterPro" id="IPR035911">
    <property type="entry name" value="MurE/MurF_N"/>
</dbReference>
<feature type="domain" description="Mur ligase C-terminal" evidence="18">
    <location>
        <begin position="328"/>
        <end position="454"/>
    </location>
</feature>
<dbReference type="UniPathway" id="UPA00219"/>
<feature type="short sequence motif" description="Meso-diaminopimelate recognition motif" evidence="15">
    <location>
        <begin position="401"/>
        <end position="404"/>
    </location>
</feature>
<comment type="caution">
    <text evidence="15">Lacks conserved residue(s) required for the propagation of feature annotation.</text>
</comment>
<proteinExistence type="inferred from homology"/>
<dbReference type="InterPro" id="IPR013221">
    <property type="entry name" value="Mur_ligase_cen"/>
</dbReference>
<dbReference type="GO" id="GO:0005524">
    <property type="term" value="F:ATP binding"/>
    <property type="evidence" value="ECO:0007669"/>
    <property type="project" value="UniProtKB-UniRule"/>
</dbReference>
<comment type="pathway">
    <text evidence="1 15 16">Cell wall biogenesis; peptidoglycan biosynthesis.</text>
</comment>
<dbReference type="OrthoDB" id="9800958at2"/>
<dbReference type="InterPro" id="IPR004101">
    <property type="entry name" value="Mur_ligase_C"/>
</dbReference>
<keyword evidence="21" id="KW-1185">Reference proteome</keyword>
<organism evidence="20 21">
    <name type="scientific">Caldanaerovirga acetigignens</name>
    <dbReference type="NCBI Taxonomy" id="447595"/>
    <lineage>
        <taxon>Bacteria</taxon>
        <taxon>Bacillati</taxon>
        <taxon>Bacillota</taxon>
        <taxon>Clostridia</taxon>
        <taxon>Thermosediminibacterales</taxon>
        <taxon>Thermosediminibacteraceae</taxon>
        <taxon>Caldanaerovirga</taxon>
    </lineage>
</organism>
<evidence type="ECO:0000256" key="1">
    <source>
        <dbReference type="ARBA" id="ARBA00004752"/>
    </source>
</evidence>
<evidence type="ECO:0000256" key="13">
    <source>
        <dbReference type="ARBA" id="ARBA00076158"/>
    </source>
</evidence>
<dbReference type="Gene3D" id="3.40.1390.10">
    <property type="entry name" value="MurE/MurF, N-terminal domain"/>
    <property type="match status" value="1"/>
</dbReference>
<dbReference type="NCBIfam" id="TIGR01085">
    <property type="entry name" value="murE"/>
    <property type="match status" value="1"/>
</dbReference>
<dbReference type="GO" id="GO:0008360">
    <property type="term" value="P:regulation of cell shape"/>
    <property type="evidence" value="ECO:0007669"/>
    <property type="project" value="UniProtKB-KW"/>
</dbReference>
<dbReference type="Pfam" id="PF08245">
    <property type="entry name" value="Mur_ligase_M"/>
    <property type="match status" value="1"/>
</dbReference>
<dbReference type="InterPro" id="IPR000713">
    <property type="entry name" value="Mur_ligase_N"/>
</dbReference>
<evidence type="ECO:0000259" key="18">
    <source>
        <dbReference type="Pfam" id="PF02875"/>
    </source>
</evidence>
<evidence type="ECO:0000256" key="5">
    <source>
        <dbReference type="ARBA" id="ARBA00022984"/>
    </source>
</evidence>
<feature type="binding site" evidence="15">
    <location>
        <position position="31"/>
    </location>
    <ligand>
        <name>UDP-N-acetyl-alpha-D-muramoyl-L-alanyl-D-glutamate</name>
        <dbReference type="ChEBI" id="CHEBI:83900"/>
    </ligand>
</feature>
<dbReference type="STRING" id="447595.SAMN05660826_00126"/>
<dbReference type="EMBL" id="FRCR01000001">
    <property type="protein sequence ID" value="SHM06630.1"/>
    <property type="molecule type" value="Genomic_DNA"/>
</dbReference>
<feature type="modified residue" description="N6-carboxylysine" evidence="15">
    <location>
        <position position="220"/>
    </location>
</feature>
<sequence length="485" mass="53993">MKAMNVLENLSEILSVKGPKDINIASITYDSRKVEKGSLFVAIRGFKLDGHDFIEDAIKNGAVGVIGEKEMNLPDGVLYVRVKNSRKALSQASSIFFGKPAEKLKIVGVTGTNGKTTTTYLIKAILDEAGLPSGVIGTVGLCIKDKVLPSERTTPESLDLNRIFVEMLDEGVEYVSMEVSSHSLKLHRVDDIRFEVGVFTNLTQDHLDFHESFDDYYSSKKKLFYLSKRAAINIDDPNGRRMCGELDIPTLTYAIEGKADLKAEDVRIDSNGVTFKLNFYGKQKNIVYKVPGKFSVYNSLAAISACLFLGIDLDTMAKALEKVRGVPGRFEPVDEGQDFTVIVDYAHTPDGLENVLMTIKSFVKGKIITVFGAGGDRDRSKRPLMGRVVSEYSDYFIITSDNPRSEDPEAIINDIEKGLDKNSKYEKIVDRRAAIKRAIEMASRGDVVLIAGKGHENYQIIKDEVIPFDDREVAREFLKEKGRMR</sequence>
<dbReference type="AlphaFoldDB" id="A0A1M7FRS2"/>
<comment type="function">
    <text evidence="9 15">Catalyzes the addition of meso-diaminopimelic acid to the nucleotide precursor UDP-N-acetylmuramoyl-L-alanyl-D-glutamate (UMAG) in the biosynthesis of bacterial cell-wall peptidoglycan.</text>
</comment>
<comment type="cofactor">
    <cofactor evidence="15">
        <name>Mg(2+)</name>
        <dbReference type="ChEBI" id="CHEBI:18420"/>
    </cofactor>
</comment>
<comment type="similarity">
    <text evidence="2 15">Belongs to the MurCDEF family. MurE subfamily.</text>
</comment>
<evidence type="ECO:0000259" key="19">
    <source>
        <dbReference type="Pfam" id="PF08245"/>
    </source>
</evidence>
<gene>
    <name evidence="15" type="primary">murE</name>
    <name evidence="20" type="ORF">SAMN05660826_00126</name>
</gene>
<evidence type="ECO:0000256" key="3">
    <source>
        <dbReference type="ARBA" id="ARBA00022618"/>
    </source>
</evidence>
<dbReference type="Pfam" id="PF01225">
    <property type="entry name" value="Mur_ligase"/>
    <property type="match status" value="1"/>
</dbReference>
<dbReference type="Gene3D" id="3.40.1190.10">
    <property type="entry name" value="Mur-like, catalytic domain"/>
    <property type="match status" value="1"/>
</dbReference>
<dbReference type="HAMAP" id="MF_00208">
    <property type="entry name" value="MurE"/>
    <property type="match status" value="1"/>
</dbReference>
<keyword evidence="15" id="KW-0963">Cytoplasm</keyword>
<feature type="domain" description="Mur ligase N-terminal catalytic" evidence="17">
    <location>
        <begin position="24"/>
        <end position="88"/>
    </location>
</feature>
<keyword evidence="15" id="KW-0547">Nucleotide-binding</keyword>
<feature type="binding site" evidence="15">
    <location>
        <position position="452"/>
    </location>
    <ligand>
        <name>meso-2,6-diaminopimelate</name>
        <dbReference type="ChEBI" id="CHEBI:57791"/>
    </ligand>
</feature>
<keyword evidence="7 15" id="KW-0961">Cell wall biogenesis/degradation</keyword>
<reference evidence="21" key="1">
    <citation type="submission" date="2016-11" db="EMBL/GenBank/DDBJ databases">
        <authorList>
            <person name="Varghese N."/>
            <person name="Submissions S."/>
        </authorList>
    </citation>
    <scope>NUCLEOTIDE SEQUENCE [LARGE SCALE GENOMIC DNA]</scope>
    <source>
        <strain evidence="21">DSM 18802</strain>
    </source>
</reference>
<evidence type="ECO:0000313" key="20">
    <source>
        <dbReference type="EMBL" id="SHM06630.1"/>
    </source>
</evidence>
<feature type="binding site" evidence="15">
    <location>
        <begin position="153"/>
        <end position="154"/>
    </location>
    <ligand>
        <name>UDP-N-acetyl-alpha-D-muramoyl-L-alanyl-D-glutamate</name>
        <dbReference type="ChEBI" id="CHEBI:83900"/>
    </ligand>
</feature>